<dbReference type="STRING" id="1514971.AUR64_16720"/>
<evidence type="ECO:0000313" key="2">
    <source>
        <dbReference type="EMBL" id="KTG09420.1"/>
    </source>
</evidence>
<feature type="domain" description="Cupin type-2" evidence="1">
    <location>
        <begin position="48"/>
        <end position="115"/>
    </location>
</feature>
<gene>
    <name evidence="2" type="ORF">AUR64_16720</name>
</gene>
<dbReference type="Pfam" id="PF07883">
    <property type="entry name" value="Cupin_2"/>
    <property type="match status" value="1"/>
</dbReference>
<dbReference type="PANTHER" id="PTHR36440:SF1">
    <property type="entry name" value="PUTATIVE (AFU_ORTHOLOGUE AFUA_8G07350)-RELATED"/>
    <property type="match status" value="1"/>
</dbReference>
<dbReference type="EMBL" id="LOPU01000029">
    <property type="protein sequence ID" value="KTG09420.1"/>
    <property type="molecule type" value="Genomic_DNA"/>
</dbReference>
<dbReference type="AlphaFoldDB" id="A0A0W1R870"/>
<accession>A0A0W1R870</accession>
<keyword evidence="3" id="KW-1185">Reference proteome</keyword>
<reference evidence="2 3" key="1">
    <citation type="submission" date="2015-12" db="EMBL/GenBank/DDBJ databases">
        <title>Haloprofundus marisrubri gen. nov., sp. nov., an extremely halophilic archaeon isolated from the Discovery deep brine-seawater interface in the Red Sea.</title>
        <authorList>
            <person name="Zhang G."/>
            <person name="Stingl U."/>
            <person name="Rashid M."/>
        </authorList>
    </citation>
    <scope>NUCLEOTIDE SEQUENCE [LARGE SCALE GENOMIC DNA]</scope>
    <source>
        <strain evidence="2 3">SB9</strain>
    </source>
</reference>
<dbReference type="InterPro" id="IPR014710">
    <property type="entry name" value="RmlC-like_jellyroll"/>
</dbReference>
<evidence type="ECO:0000259" key="1">
    <source>
        <dbReference type="Pfam" id="PF07883"/>
    </source>
</evidence>
<comment type="caution">
    <text evidence="2">The sequence shown here is derived from an EMBL/GenBank/DDBJ whole genome shotgun (WGS) entry which is preliminary data.</text>
</comment>
<proteinExistence type="predicted"/>
<dbReference type="Gene3D" id="2.60.120.10">
    <property type="entry name" value="Jelly Rolls"/>
    <property type="match status" value="1"/>
</dbReference>
<name>A0A0W1R870_9EURY</name>
<dbReference type="Proteomes" id="UP000054387">
    <property type="component" value="Unassembled WGS sequence"/>
</dbReference>
<dbReference type="InterPro" id="IPR013096">
    <property type="entry name" value="Cupin_2"/>
</dbReference>
<protein>
    <recommendedName>
        <fullName evidence="1">Cupin type-2 domain-containing protein</fullName>
    </recommendedName>
</protein>
<sequence length="167" mass="18347">MSHDTMFDRGPTVATDNDGQALWSIGVLVVPKVDATQTEGAFSLIEHTAPAGWETPYHVHHGEDELFYVLEGAIDCYYGEDGAEMLHAEANDTVFLPRDIPHGFRVVSDEQCRMLIQLTPAGFEGFFEEAGVPAERRETPPPAEPDPEALAEIGRKYQLDILGPLPA</sequence>
<dbReference type="RefSeq" id="WP_058582572.1">
    <property type="nucleotide sequence ID" value="NZ_LOPU01000029.1"/>
</dbReference>
<dbReference type="PANTHER" id="PTHR36440">
    <property type="entry name" value="PUTATIVE (AFU_ORTHOLOGUE AFUA_8G07350)-RELATED"/>
    <property type="match status" value="1"/>
</dbReference>
<dbReference type="InterPro" id="IPR011051">
    <property type="entry name" value="RmlC_Cupin_sf"/>
</dbReference>
<organism evidence="2 3">
    <name type="scientific">Haloprofundus marisrubri</name>
    <dbReference type="NCBI Taxonomy" id="1514971"/>
    <lineage>
        <taxon>Archaea</taxon>
        <taxon>Methanobacteriati</taxon>
        <taxon>Methanobacteriota</taxon>
        <taxon>Stenosarchaea group</taxon>
        <taxon>Halobacteria</taxon>
        <taxon>Halobacteriales</taxon>
        <taxon>Haloferacaceae</taxon>
        <taxon>Haloprofundus</taxon>
    </lineage>
</organism>
<dbReference type="SUPFAM" id="SSF51182">
    <property type="entry name" value="RmlC-like cupins"/>
    <property type="match status" value="1"/>
</dbReference>
<dbReference type="InterPro" id="IPR053146">
    <property type="entry name" value="QDO-like"/>
</dbReference>
<dbReference type="OrthoDB" id="307518at2157"/>
<evidence type="ECO:0000313" key="3">
    <source>
        <dbReference type="Proteomes" id="UP000054387"/>
    </source>
</evidence>